<keyword evidence="3" id="KW-1185">Reference proteome</keyword>
<keyword evidence="1" id="KW-1133">Transmembrane helix</keyword>
<accession>A0A8K0J109</accession>
<evidence type="ECO:0000313" key="2">
    <source>
        <dbReference type="EMBL" id="KAG5915417.1"/>
    </source>
</evidence>
<dbReference type="AlphaFoldDB" id="A0A8K0J109"/>
<comment type="caution">
    <text evidence="2">The sequence shown here is derived from an EMBL/GenBank/DDBJ whole genome shotgun (WGS) entry which is preliminary data.</text>
</comment>
<proteinExistence type="predicted"/>
<feature type="non-terminal residue" evidence="2">
    <location>
        <position position="97"/>
    </location>
</feature>
<keyword evidence="1" id="KW-0472">Membrane</keyword>
<organism evidence="2 3">
    <name type="scientific">Claviceps africana</name>
    <dbReference type="NCBI Taxonomy" id="83212"/>
    <lineage>
        <taxon>Eukaryota</taxon>
        <taxon>Fungi</taxon>
        <taxon>Dikarya</taxon>
        <taxon>Ascomycota</taxon>
        <taxon>Pezizomycotina</taxon>
        <taxon>Sordariomycetes</taxon>
        <taxon>Hypocreomycetidae</taxon>
        <taxon>Hypocreales</taxon>
        <taxon>Clavicipitaceae</taxon>
        <taxon>Claviceps</taxon>
    </lineage>
</organism>
<keyword evidence="1" id="KW-0812">Transmembrane</keyword>
<feature type="transmembrane region" description="Helical" evidence="1">
    <location>
        <begin position="46"/>
        <end position="68"/>
    </location>
</feature>
<reference evidence="2" key="1">
    <citation type="journal article" date="2020" name="bioRxiv">
        <title>Whole genome comparisons of ergot fungi reveals the divergence and evolution of species within the genus Claviceps are the result of varying mechanisms driving genome evolution and host range expansion.</title>
        <authorList>
            <person name="Wyka S.A."/>
            <person name="Mondo S.J."/>
            <person name="Liu M."/>
            <person name="Dettman J."/>
            <person name="Nalam V."/>
            <person name="Broders K.D."/>
        </authorList>
    </citation>
    <scope>NUCLEOTIDE SEQUENCE</scope>
    <source>
        <strain evidence="2">CCC 489</strain>
    </source>
</reference>
<dbReference type="EMBL" id="SRPY01000987">
    <property type="protein sequence ID" value="KAG5915417.1"/>
    <property type="molecule type" value="Genomic_DNA"/>
</dbReference>
<name>A0A8K0J109_9HYPO</name>
<evidence type="ECO:0000256" key="1">
    <source>
        <dbReference type="SAM" id="Phobius"/>
    </source>
</evidence>
<protein>
    <submittedName>
        <fullName evidence="2">Uncharacterized protein</fullName>
    </submittedName>
</protein>
<gene>
    <name evidence="2" type="ORF">E4U42_008063</name>
</gene>
<dbReference type="Proteomes" id="UP000811619">
    <property type="component" value="Unassembled WGS sequence"/>
</dbReference>
<sequence>MHPALDAFVHAARRDDDLRLATCDLRLVIVPAFISVQPPTTIPSDLVCIICVACIFSVFSVACVVLHLHADEPATTETVVQEPAPVLERVRELQPAA</sequence>
<evidence type="ECO:0000313" key="3">
    <source>
        <dbReference type="Proteomes" id="UP000811619"/>
    </source>
</evidence>